<dbReference type="SUPFAM" id="SSF51735">
    <property type="entry name" value="NAD(P)-binding Rossmann-fold domains"/>
    <property type="match status" value="1"/>
</dbReference>
<dbReference type="Proteomes" id="UP000577362">
    <property type="component" value="Unassembled WGS sequence"/>
</dbReference>
<accession>A0A840BYQ1</accession>
<keyword evidence="2" id="KW-0520">NAD</keyword>
<dbReference type="InterPro" id="IPR006140">
    <property type="entry name" value="D-isomer_DH_NAD-bd"/>
</dbReference>
<evidence type="ECO:0000259" key="4">
    <source>
        <dbReference type="Pfam" id="PF00389"/>
    </source>
</evidence>
<evidence type="ECO:0000313" key="6">
    <source>
        <dbReference type="EMBL" id="MBB4018264.1"/>
    </source>
</evidence>
<dbReference type="CDD" id="cd12167">
    <property type="entry name" value="2-Hacid_dh_8"/>
    <property type="match status" value="1"/>
</dbReference>
<dbReference type="Pfam" id="PF00389">
    <property type="entry name" value="2-Hacid_dh"/>
    <property type="match status" value="1"/>
</dbReference>
<dbReference type="SUPFAM" id="SSF52283">
    <property type="entry name" value="Formate/glycerate dehydrogenase catalytic domain-like"/>
    <property type="match status" value="1"/>
</dbReference>
<dbReference type="InterPro" id="IPR050223">
    <property type="entry name" value="D-isomer_2-hydroxyacid_DH"/>
</dbReference>
<dbReference type="GO" id="GO:0030267">
    <property type="term" value="F:glyoxylate reductase (NADPH) activity"/>
    <property type="evidence" value="ECO:0007669"/>
    <property type="project" value="TreeGrafter"/>
</dbReference>
<dbReference type="RefSeq" id="WP_183317273.1">
    <property type="nucleotide sequence ID" value="NZ_JACIEN010000004.1"/>
</dbReference>
<dbReference type="Pfam" id="PF02826">
    <property type="entry name" value="2-Hacid_dh_C"/>
    <property type="match status" value="1"/>
</dbReference>
<dbReference type="GO" id="GO:0005829">
    <property type="term" value="C:cytosol"/>
    <property type="evidence" value="ECO:0007669"/>
    <property type="project" value="TreeGrafter"/>
</dbReference>
<gene>
    <name evidence="6" type="ORF">GGR16_003311</name>
</gene>
<keyword evidence="7" id="KW-1185">Reference proteome</keyword>
<dbReference type="GO" id="GO:0016618">
    <property type="term" value="F:hydroxypyruvate reductase [NAD(P)H] activity"/>
    <property type="evidence" value="ECO:0007669"/>
    <property type="project" value="TreeGrafter"/>
</dbReference>
<dbReference type="PANTHER" id="PTHR10996:SF178">
    <property type="entry name" value="2-HYDROXYACID DEHYDROGENASE YGL185C-RELATED"/>
    <property type="match status" value="1"/>
</dbReference>
<comment type="similarity">
    <text evidence="3">Belongs to the D-isomer specific 2-hydroxyacid dehydrogenase family.</text>
</comment>
<protein>
    <submittedName>
        <fullName evidence="6">Phosphoglycerate dehydrogenase-like enzyme</fullName>
    </submittedName>
</protein>
<evidence type="ECO:0000256" key="3">
    <source>
        <dbReference type="RuleBase" id="RU003719"/>
    </source>
</evidence>
<feature type="domain" description="D-isomer specific 2-hydroxyacid dehydrogenase NAD-binding" evidence="5">
    <location>
        <begin position="118"/>
        <end position="295"/>
    </location>
</feature>
<dbReference type="EMBL" id="JACIEN010000004">
    <property type="protein sequence ID" value="MBB4018264.1"/>
    <property type="molecule type" value="Genomic_DNA"/>
</dbReference>
<comment type="caution">
    <text evidence="6">The sequence shown here is derived from an EMBL/GenBank/DDBJ whole genome shotgun (WGS) entry which is preliminary data.</text>
</comment>
<sequence>MKPGIAFAMDPARTGHVLPPDLLARLATLGRIVDPVPLERFDDARARSVLAATEILVTGWGCPTIDAAVLGLAPHLRLVAHAAGTVKHFIGEEVYAAGIRVTHAAEANAVPVAEFTLAAILFAAKQVFRFHRLYREDRHRGRIDALKGEPIGNYRKTVGIVGASRIGRRVVALLQPFGFTVLLYDPHVDAAEAALLGVEAVPLGQLMARSDVVSLHAPALPATRHMISGPMLARLSDGATLINTARGIIVDEEALIAELRTGRISAIIDVTEPEVPPPTSPLYDLPNVFLTPHIAGAVGTERTRLGEMAVDEIARFRAGEPLLYEVHPALLERLA</sequence>
<dbReference type="InterPro" id="IPR036291">
    <property type="entry name" value="NAD(P)-bd_dom_sf"/>
</dbReference>
<dbReference type="GO" id="GO:0051287">
    <property type="term" value="F:NAD binding"/>
    <property type="evidence" value="ECO:0007669"/>
    <property type="project" value="InterPro"/>
</dbReference>
<proteinExistence type="inferred from homology"/>
<evidence type="ECO:0000256" key="2">
    <source>
        <dbReference type="ARBA" id="ARBA00023027"/>
    </source>
</evidence>
<name>A0A840BYQ1_9HYPH</name>
<organism evidence="6 7">
    <name type="scientific">Chelatococcus caeni</name>
    <dbReference type="NCBI Taxonomy" id="1348468"/>
    <lineage>
        <taxon>Bacteria</taxon>
        <taxon>Pseudomonadati</taxon>
        <taxon>Pseudomonadota</taxon>
        <taxon>Alphaproteobacteria</taxon>
        <taxon>Hyphomicrobiales</taxon>
        <taxon>Chelatococcaceae</taxon>
        <taxon>Chelatococcus</taxon>
    </lineage>
</organism>
<evidence type="ECO:0000259" key="5">
    <source>
        <dbReference type="Pfam" id="PF02826"/>
    </source>
</evidence>
<dbReference type="Gene3D" id="3.40.50.720">
    <property type="entry name" value="NAD(P)-binding Rossmann-like Domain"/>
    <property type="match status" value="2"/>
</dbReference>
<feature type="domain" description="D-isomer specific 2-hydroxyacid dehydrogenase catalytic" evidence="4">
    <location>
        <begin position="64"/>
        <end position="326"/>
    </location>
</feature>
<dbReference type="PANTHER" id="PTHR10996">
    <property type="entry name" value="2-HYDROXYACID DEHYDROGENASE-RELATED"/>
    <property type="match status" value="1"/>
</dbReference>
<reference evidence="6 7" key="1">
    <citation type="submission" date="2020-08" db="EMBL/GenBank/DDBJ databases">
        <title>Genomic Encyclopedia of Type Strains, Phase IV (KMG-IV): sequencing the most valuable type-strain genomes for metagenomic binning, comparative biology and taxonomic classification.</title>
        <authorList>
            <person name="Goeker M."/>
        </authorList>
    </citation>
    <scope>NUCLEOTIDE SEQUENCE [LARGE SCALE GENOMIC DNA]</scope>
    <source>
        <strain evidence="6 7">DSM 103737</strain>
    </source>
</reference>
<dbReference type="InterPro" id="IPR006139">
    <property type="entry name" value="D-isomer_2_OHA_DH_cat_dom"/>
</dbReference>
<dbReference type="AlphaFoldDB" id="A0A840BYQ1"/>
<keyword evidence="1 3" id="KW-0560">Oxidoreductase</keyword>
<evidence type="ECO:0000256" key="1">
    <source>
        <dbReference type="ARBA" id="ARBA00023002"/>
    </source>
</evidence>
<evidence type="ECO:0000313" key="7">
    <source>
        <dbReference type="Proteomes" id="UP000577362"/>
    </source>
</evidence>